<dbReference type="KEGG" id="ccar:109063286"/>
<proteinExistence type="inferred from homology"/>
<feature type="transmembrane region" description="Helical" evidence="3">
    <location>
        <begin position="54"/>
        <end position="73"/>
    </location>
</feature>
<dbReference type="InterPro" id="IPR043137">
    <property type="entry name" value="GGT_ssub_C"/>
</dbReference>
<dbReference type="PRINTS" id="PR01210">
    <property type="entry name" value="GGTRANSPTASE"/>
</dbReference>
<keyword evidence="3" id="KW-0812">Transmembrane</keyword>
<protein>
    <submittedName>
        <fullName evidence="4">Glutathione hydrolase 6-like</fullName>
    </submittedName>
</protein>
<dbReference type="Proteomes" id="UP001155660">
    <property type="component" value="Chromosome A5"/>
</dbReference>
<reference evidence="4" key="1">
    <citation type="submission" date="2025-08" db="UniProtKB">
        <authorList>
            <consortium name="RefSeq"/>
        </authorList>
    </citation>
    <scope>IDENTIFICATION</scope>
    <source>
        <tissue evidence="4">Muscle</tissue>
    </source>
</reference>
<evidence type="ECO:0000256" key="3">
    <source>
        <dbReference type="SAM" id="Phobius"/>
    </source>
</evidence>
<dbReference type="RefSeq" id="XP_018935911.1">
    <property type="nucleotide sequence ID" value="XM_019080366.2"/>
</dbReference>
<feature type="compositionally biased region" description="Basic and acidic residues" evidence="2">
    <location>
        <begin position="108"/>
        <end position="163"/>
    </location>
</feature>
<evidence type="ECO:0000256" key="2">
    <source>
        <dbReference type="SAM" id="MobiDB-lite"/>
    </source>
</evidence>
<evidence type="ECO:0000256" key="1">
    <source>
        <dbReference type="ARBA" id="ARBA00009381"/>
    </source>
</evidence>
<comment type="similarity">
    <text evidence="1">Belongs to the gamma-glutamyltransferase family.</text>
</comment>
<dbReference type="PANTHER" id="PTHR47278:SF1">
    <property type="entry name" value="GLUTATHIONE HYDROLASE 6"/>
    <property type="match status" value="1"/>
</dbReference>
<accession>A0A9Q9V3Q2</accession>
<keyword evidence="3" id="KW-1133">Transmembrane helix</keyword>
<sequence length="623" mass="68303">MHTGKMVQSTVKYKVLANDVQDGNDCTEDEDDEITIDFHSLIVQQRRTRKRDTCVRVTVAVILLGIVFGFMIYEWNGYWPGVEQRQDLLNHQEANKTHKTSEDEENDQHEHHHDGDHDDHDHNHEDGQDHDHALDHHDDHAHDHNHDDHAHDHNHDSHTHEHSQSLYHNAAIITDSANCSSIGKELLQERGNVVDAGIAALLCLGVVHPHTAGLGGVFSAILYNHTTRSFKAIHDTSQKLPTYGAPSLLQGLQLLHSNYGHLEWSRLFEGATKVAKEGFLIDGILSRALETHKDKILQSGLCDLFCDTAGRVKSEGERVTNRNLSNLLLSVSLNSSHFLENLAVKLAQDISEAERPAFLAATQAGSGEINEPLIMAEEKYSILSPPYQLTGGMVSNILDRVREQNLTFPSHGDLGNAFGSYNALLNLANEFFNTSQREIFTLNTTSSHVGVLDSLGNFIVISTSLNSTWGSGQYLPSSGVILNDFTSDITQEPYFSFPLVLNITEDGADDPEEKQFVAVTGGLSALLHSVVMLRNLADVGLSAYEAASSPLLHIEQGGAGSLSGCISSVTNSSVVFRLLSEGDGPVREVGECSDCFLSILMQLRAEHVGAYGAPATEVHADGY</sequence>
<dbReference type="InterPro" id="IPR029055">
    <property type="entry name" value="Ntn_hydrolases_N"/>
</dbReference>
<dbReference type="GeneID" id="109063286"/>
<keyword evidence="3" id="KW-0472">Membrane</keyword>
<dbReference type="Pfam" id="PF01019">
    <property type="entry name" value="G_glu_transpept"/>
    <property type="match status" value="2"/>
</dbReference>
<gene>
    <name evidence="4" type="primary">LOC109063286</name>
</gene>
<dbReference type="PANTHER" id="PTHR47278">
    <property type="entry name" value="GLUTATHIONE HYDROLASE 6"/>
    <property type="match status" value="1"/>
</dbReference>
<organism evidence="4">
    <name type="scientific">Cyprinus carpio</name>
    <name type="common">Common carp</name>
    <dbReference type="NCBI Taxonomy" id="7962"/>
    <lineage>
        <taxon>Eukaryota</taxon>
        <taxon>Metazoa</taxon>
        <taxon>Chordata</taxon>
        <taxon>Craniata</taxon>
        <taxon>Vertebrata</taxon>
        <taxon>Euteleostomi</taxon>
        <taxon>Actinopterygii</taxon>
        <taxon>Neopterygii</taxon>
        <taxon>Teleostei</taxon>
        <taxon>Ostariophysi</taxon>
        <taxon>Cypriniformes</taxon>
        <taxon>Cyprinidae</taxon>
        <taxon>Cyprininae</taxon>
        <taxon>Cyprinus</taxon>
    </lineage>
</organism>
<dbReference type="OrthoDB" id="1081007at2759"/>
<dbReference type="GO" id="GO:0070062">
    <property type="term" value="C:extracellular exosome"/>
    <property type="evidence" value="ECO:0007669"/>
    <property type="project" value="TreeGrafter"/>
</dbReference>
<evidence type="ECO:0000313" key="4">
    <source>
        <dbReference type="RefSeq" id="XP_018935911.1"/>
    </source>
</evidence>
<dbReference type="InterPro" id="IPR052688">
    <property type="entry name" value="Gamma-glutamyltransfase"/>
</dbReference>
<feature type="region of interest" description="Disordered" evidence="2">
    <location>
        <begin position="96"/>
        <end position="164"/>
    </location>
</feature>
<name>A0A9Q9V3Q2_CYPCA</name>
<dbReference type="Gene3D" id="3.60.20.40">
    <property type="match status" value="1"/>
</dbReference>
<dbReference type="AlphaFoldDB" id="A0A9Q9V3Q2"/>
<dbReference type="SUPFAM" id="SSF56235">
    <property type="entry name" value="N-terminal nucleophile aminohydrolases (Ntn hydrolases)"/>
    <property type="match status" value="1"/>
</dbReference>